<accession>A0A3G3K321</accession>
<keyword evidence="5 7" id="KW-1133">Transmembrane helix</keyword>
<evidence type="ECO:0000256" key="5">
    <source>
        <dbReference type="ARBA" id="ARBA00022989"/>
    </source>
</evidence>
<dbReference type="RefSeq" id="WP_123042938.1">
    <property type="nucleotide sequence ID" value="NZ_CP033433.1"/>
</dbReference>
<keyword evidence="6 7" id="KW-0472">Membrane</keyword>
<gene>
    <name evidence="9" type="ORF">EAV92_21270</name>
</gene>
<sequence length="286" mass="32278">MPQWIEILLRSLGALVSLFIFTRILGKKQISQLTFFEYVTGITLGELAGFISTDMERHYILGILAMSVWFIVPFGLEMLTLKSKILRQWLEGKGTVLIKEGKVLEDSLKKERLTADELLEQLRGKNVFRTADVEFAVMESSGELSVLLKKDKQPLTPSDMNIKTVNEVEPQTVIIDGKIMHEPLATIGLNQGWLKTELEKVGVTVENVFLAQVDAYQQLYVDLFDDKLTVPLPQAKALLLSTLKKIQADLELFALTTRNADAKKMYGEQAQTMDKMVSDLKPMLQN</sequence>
<comment type="similarity">
    <text evidence="2">Belongs to the UPF0702 family.</text>
</comment>
<keyword evidence="4 7" id="KW-0812">Transmembrane</keyword>
<evidence type="ECO:0000256" key="6">
    <source>
        <dbReference type="ARBA" id="ARBA00023136"/>
    </source>
</evidence>
<evidence type="ECO:0000256" key="3">
    <source>
        <dbReference type="ARBA" id="ARBA00022475"/>
    </source>
</evidence>
<evidence type="ECO:0000313" key="10">
    <source>
        <dbReference type="Proteomes" id="UP000269097"/>
    </source>
</evidence>
<evidence type="ECO:0000256" key="4">
    <source>
        <dbReference type="ARBA" id="ARBA00022692"/>
    </source>
</evidence>
<evidence type="ECO:0000259" key="8">
    <source>
        <dbReference type="Pfam" id="PF04239"/>
    </source>
</evidence>
<dbReference type="KEGG" id="coh:EAV92_21270"/>
<dbReference type="Proteomes" id="UP000269097">
    <property type="component" value="Chromosome"/>
</dbReference>
<dbReference type="GO" id="GO:0005886">
    <property type="term" value="C:plasma membrane"/>
    <property type="evidence" value="ECO:0007669"/>
    <property type="project" value="UniProtKB-SubCell"/>
</dbReference>
<reference evidence="9 10" key="1">
    <citation type="submission" date="2018-10" db="EMBL/GenBank/DDBJ databases">
        <title>Genome Sequence of Cohnella sp.</title>
        <authorList>
            <person name="Srinivasan S."/>
            <person name="Kim M.K."/>
        </authorList>
    </citation>
    <scope>NUCLEOTIDE SEQUENCE [LARGE SCALE GENOMIC DNA]</scope>
    <source>
        <strain evidence="9 10">18JY8-7</strain>
    </source>
</reference>
<name>A0A3G3K321_9BACL</name>
<organism evidence="9 10">
    <name type="scientific">Cohnella candidum</name>
    <dbReference type="NCBI Taxonomy" id="2674991"/>
    <lineage>
        <taxon>Bacteria</taxon>
        <taxon>Bacillati</taxon>
        <taxon>Bacillota</taxon>
        <taxon>Bacilli</taxon>
        <taxon>Bacillales</taxon>
        <taxon>Paenibacillaceae</taxon>
        <taxon>Cohnella</taxon>
    </lineage>
</organism>
<dbReference type="Pfam" id="PF04239">
    <property type="entry name" value="DUF421"/>
    <property type="match status" value="1"/>
</dbReference>
<dbReference type="InterPro" id="IPR007353">
    <property type="entry name" value="DUF421"/>
</dbReference>
<evidence type="ECO:0000256" key="7">
    <source>
        <dbReference type="SAM" id="Phobius"/>
    </source>
</evidence>
<dbReference type="EMBL" id="CP033433">
    <property type="protein sequence ID" value="AYQ74858.1"/>
    <property type="molecule type" value="Genomic_DNA"/>
</dbReference>
<feature type="transmembrane region" description="Helical" evidence="7">
    <location>
        <begin position="59"/>
        <end position="79"/>
    </location>
</feature>
<dbReference type="Gene3D" id="3.30.240.20">
    <property type="entry name" value="bsu07140 like domains"/>
    <property type="match status" value="2"/>
</dbReference>
<dbReference type="InterPro" id="IPR023090">
    <property type="entry name" value="UPF0702_alpha/beta_dom_sf"/>
</dbReference>
<evidence type="ECO:0000256" key="2">
    <source>
        <dbReference type="ARBA" id="ARBA00006448"/>
    </source>
</evidence>
<evidence type="ECO:0000313" key="9">
    <source>
        <dbReference type="EMBL" id="AYQ74858.1"/>
    </source>
</evidence>
<evidence type="ECO:0000256" key="1">
    <source>
        <dbReference type="ARBA" id="ARBA00004651"/>
    </source>
</evidence>
<feature type="domain" description="YetF C-terminal" evidence="8">
    <location>
        <begin position="82"/>
        <end position="214"/>
    </location>
</feature>
<comment type="subcellular location">
    <subcellularLocation>
        <location evidence="1">Cell membrane</location>
        <topology evidence="1">Multi-pass membrane protein</topology>
    </subcellularLocation>
</comment>
<keyword evidence="10" id="KW-1185">Reference proteome</keyword>
<feature type="transmembrane region" description="Helical" evidence="7">
    <location>
        <begin position="33"/>
        <end position="53"/>
    </location>
</feature>
<dbReference type="Pfam" id="PF07870">
    <property type="entry name" value="DUF1657"/>
    <property type="match status" value="1"/>
</dbReference>
<dbReference type="PANTHER" id="PTHR34582:SF7">
    <property type="entry name" value="UPF0702 TRANSMEMBRANE PROTEIN YDFS"/>
    <property type="match status" value="1"/>
</dbReference>
<keyword evidence="3" id="KW-1003">Cell membrane</keyword>
<feature type="transmembrane region" description="Helical" evidence="7">
    <location>
        <begin position="7"/>
        <end position="26"/>
    </location>
</feature>
<dbReference type="InterPro" id="IPR012452">
    <property type="entry name" value="DUF1657"/>
</dbReference>
<dbReference type="PANTHER" id="PTHR34582">
    <property type="entry name" value="UPF0702 TRANSMEMBRANE PROTEIN YCAP"/>
    <property type="match status" value="1"/>
</dbReference>
<dbReference type="AlphaFoldDB" id="A0A3G3K321"/>
<proteinExistence type="inferred from homology"/>
<protein>
    <submittedName>
        <fullName evidence="9">DUF421 domain-containing protein</fullName>
    </submittedName>
</protein>